<evidence type="ECO:0000256" key="4">
    <source>
        <dbReference type="SAM" id="Phobius"/>
    </source>
</evidence>
<keyword evidence="4" id="KW-1133">Transmembrane helix</keyword>
<organism evidence="6 7">
    <name type="scientific">Dinothrombium tinctorium</name>
    <dbReference type="NCBI Taxonomy" id="1965070"/>
    <lineage>
        <taxon>Eukaryota</taxon>
        <taxon>Metazoa</taxon>
        <taxon>Ecdysozoa</taxon>
        <taxon>Arthropoda</taxon>
        <taxon>Chelicerata</taxon>
        <taxon>Arachnida</taxon>
        <taxon>Acari</taxon>
        <taxon>Acariformes</taxon>
        <taxon>Trombidiformes</taxon>
        <taxon>Prostigmata</taxon>
        <taxon>Anystina</taxon>
        <taxon>Parasitengona</taxon>
        <taxon>Trombidioidea</taxon>
        <taxon>Trombidiidae</taxon>
        <taxon>Dinothrombium</taxon>
    </lineage>
</organism>
<evidence type="ECO:0000313" key="6">
    <source>
        <dbReference type="EMBL" id="RWS14690.1"/>
    </source>
</evidence>
<protein>
    <submittedName>
        <fullName evidence="6">Netrin-like protein</fullName>
    </submittedName>
</protein>
<dbReference type="Pfam" id="PF01759">
    <property type="entry name" value="NTR"/>
    <property type="match status" value="1"/>
</dbReference>
<dbReference type="PROSITE" id="PS50189">
    <property type="entry name" value="NTR"/>
    <property type="match status" value="1"/>
</dbReference>
<dbReference type="GO" id="GO:0005576">
    <property type="term" value="C:extracellular region"/>
    <property type="evidence" value="ECO:0007669"/>
    <property type="project" value="UniProtKB-SubCell"/>
</dbReference>
<accession>A0A3S3Q662</accession>
<sequence>MMKIKDTFAFIVEIFVALFARTLCLMLFFTLFFCPLLSSAIEANVVSRETVGEWIRFTIQVVQIYKHGPSRIHHGTEYLWVPLVDLACKCPKMRVKNTYLFLGTEERNSEPRGMIVDRSGVAIEWKEEWGRRMLRYQRRQRSGKCKEI</sequence>
<keyword evidence="7" id="KW-1185">Reference proteome</keyword>
<dbReference type="SMART" id="SM00643">
    <property type="entry name" value="C345C"/>
    <property type="match status" value="1"/>
</dbReference>
<keyword evidence="3" id="KW-1015">Disulfide bond</keyword>
<dbReference type="Gene3D" id="2.40.50.120">
    <property type="match status" value="1"/>
</dbReference>
<keyword evidence="2" id="KW-0964">Secreted</keyword>
<dbReference type="InterPro" id="IPR001134">
    <property type="entry name" value="Netrin_domain"/>
</dbReference>
<keyword evidence="4" id="KW-0472">Membrane</keyword>
<dbReference type="Proteomes" id="UP000285301">
    <property type="component" value="Unassembled WGS sequence"/>
</dbReference>
<dbReference type="STRING" id="1965070.A0A3S3Q662"/>
<dbReference type="AlphaFoldDB" id="A0A3S3Q662"/>
<dbReference type="SUPFAM" id="SSF50242">
    <property type="entry name" value="TIMP-like"/>
    <property type="match status" value="1"/>
</dbReference>
<feature type="domain" description="NTR" evidence="5">
    <location>
        <begin position="20"/>
        <end position="145"/>
    </location>
</feature>
<keyword evidence="4" id="KW-0812">Transmembrane</keyword>
<evidence type="ECO:0000256" key="1">
    <source>
        <dbReference type="ARBA" id="ARBA00004613"/>
    </source>
</evidence>
<proteinExistence type="predicted"/>
<dbReference type="EMBL" id="NCKU01000645">
    <property type="protein sequence ID" value="RWS14690.1"/>
    <property type="molecule type" value="Genomic_DNA"/>
</dbReference>
<dbReference type="CDD" id="cd03579">
    <property type="entry name" value="NTR_netrin-1_like"/>
    <property type="match status" value="1"/>
</dbReference>
<evidence type="ECO:0000256" key="2">
    <source>
        <dbReference type="ARBA" id="ARBA00022525"/>
    </source>
</evidence>
<evidence type="ECO:0000313" key="7">
    <source>
        <dbReference type="Proteomes" id="UP000285301"/>
    </source>
</evidence>
<evidence type="ECO:0000259" key="5">
    <source>
        <dbReference type="PROSITE" id="PS50189"/>
    </source>
</evidence>
<name>A0A3S3Q662_9ACAR</name>
<dbReference type="OrthoDB" id="5984158at2759"/>
<reference evidence="6 7" key="1">
    <citation type="journal article" date="2018" name="Gigascience">
        <title>Genomes of trombidid mites reveal novel predicted allergens and laterally-transferred genes associated with secondary metabolism.</title>
        <authorList>
            <person name="Dong X."/>
            <person name="Chaisiri K."/>
            <person name="Xia D."/>
            <person name="Armstrong S.D."/>
            <person name="Fang Y."/>
            <person name="Donnelly M.J."/>
            <person name="Kadowaki T."/>
            <person name="McGarry J.W."/>
            <person name="Darby A.C."/>
            <person name="Makepeace B.L."/>
        </authorList>
    </citation>
    <scope>NUCLEOTIDE SEQUENCE [LARGE SCALE GENOMIC DNA]</scope>
    <source>
        <strain evidence="6">UoL-WK</strain>
    </source>
</reference>
<dbReference type="InterPro" id="IPR018933">
    <property type="entry name" value="Netrin_module_non-TIMP"/>
</dbReference>
<dbReference type="InterPro" id="IPR008993">
    <property type="entry name" value="TIMP-like_OB-fold"/>
</dbReference>
<comment type="caution">
    <text evidence="6">The sequence shown here is derived from an EMBL/GenBank/DDBJ whole genome shotgun (WGS) entry which is preliminary data.</text>
</comment>
<gene>
    <name evidence="6" type="ORF">B4U79_02105</name>
</gene>
<evidence type="ECO:0000256" key="3">
    <source>
        <dbReference type="ARBA" id="ARBA00023157"/>
    </source>
</evidence>
<comment type="subcellular location">
    <subcellularLocation>
        <location evidence="1">Secreted</location>
    </subcellularLocation>
</comment>
<feature type="transmembrane region" description="Helical" evidence="4">
    <location>
        <begin position="7"/>
        <end position="33"/>
    </location>
</feature>